<dbReference type="Proteomes" id="UP000237105">
    <property type="component" value="Unassembled WGS sequence"/>
</dbReference>
<dbReference type="AlphaFoldDB" id="A0A2P5DZ20"/>
<organism evidence="1 2">
    <name type="scientific">Parasponia andersonii</name>
    <name type="common">Sponia andersonii</name>
    <dbReference type="NCBI Taxonomy" id="3476"/>
    <lineage>
        <taxon>Eukaryota</taxon>
        <taxon>Viridiplantae</taxon>
        <taxon>Streptophyta</taxon>
        <taxon>Embryophyta</taxon>
        <taxon>Tracheophyta</taxon>
        <taxon>Spermatophyta</taxon>
        <taxon>Magnoliopsida</taxon>
        <taxon>eudicotyledons</taxon>
        <taxon>Gunneridae</taxon>
        <taxon>Pentapetalae</taxon>
        <taxon>rosids</taxon>
        <taxon>fabids</taxon>
        <taxon>Rosales</taxon>
        <taxon>Cannabaceae</taxon>
        <taxon>Parasponia</taxon>
    </lineage>
</organism>
<reference evidence="2" key="1">
    <citation type="submission" date="2016-06" db="EMBL/GenBank/DDBJ databases">
        <title>Parallel loss of symbiosis genes in relatives of nitrogen-fixing non-legume Parasponia.</title>
        <authorList>
            <person name="Van Velzen R."/>
            <person name="Holmer R."/>
            <person name="Bu F."/>
            <person name="Rutten L."/>
            <person name="Van Zeijl A."/>
            <person name="Liu W."/>
            <person name="Santuari L."/>
            <person name="Cao Q."/>
            <person name="Sharma T."/>
            <person name="Shen D."/>
            <person name="Roswanjaya Y."/>
            <person name="Wardhani T."/>
            <person name="Kalhor M.S."/>
            <person name="Jansen J."/>
            <person name="Van den Hoogen J."/>
            <person name="Gungor B."/>
            <person name="Hartog M."/>
            <person name="Hontelez J."/>
            <person name="Verver J."/>
            <person name="Yang W.-C."/>
            <person name="Schijlen E."/>
            <person name="Repin R."/>
            <person name="Schilthuizen M."/>
            <person name="Schranz E."/>
            <person name="Heidstra R."/>
            <person name="Miyata K."/>
            <person name="Fedorova E."/>
            <person name="Kohlen W."/>
            <person name="Bisseling T."/>
            <person name="Smit S."/>
            <person name="Geurts R."/>
        </authorList>
    </citation>
    <scope>NUCLEOTIDE SEQUENCE [LARGE SCALE GENOMIC DNA]</scope>
    <source>
        <strain evidence="2">cv. WU1-14</strain>
    </source>
</reference>
<comment type="caution">
    <text evidence="1">The sequence shown here is derived from an EMBL/GenBank/DDBJ whole genome shotgun (WGS) entry which is preliminary data.</text>
</comment>
<gene>
    <name evidence="1" type="ORF">PanWU01x14_018010</name>
</gene>
<protein>
    <submittedName>
        <fullName evidence="1">Uncharacterized protein</fullName>
    </submittedName>
</protein>
<keyword evidence="2" id="KW-1185">Reference proteome</keyword>
<accession>A0A2P5DZ20</accession>
<name>A0A2P5DZ20_PARAD</name>
<proteinExistence type="predicted"/>
<evidence type="ECO:0000313" key="2">
    <source>
        <dbReference type="Proteomes" id="UP000237105"/>
    </source>
</evidence>
<dbReference type="EMBL" id="JXTB01000008">
    <property type="protein sequence ID" value="PON78543.1"/>
    <property type="molecule type" value="Genomic_DNA"/>
</dbReference>
<evidence type="ECO:0000313" key="1">
    <source>
        <dbReference type="EMBL" id="PON78543.1"/>
    </source>
</evidence>
<sequence length="72" mass="7944">MANDDISWTIDSIIQKTSSLKSSDATPNLKPDVATAENTCRLLAAFKILGEHIVSRRAIKDLISNAWHLSYS</sequence>